<accession>A0AAN6JMZ4</accession>
<name>A0AAN6JMZ4_9BASI</name>
<sequence>MSAPTQRKKLVVLCDGTWLSRSEALIKGARLAIGIEYYSNIALMAQALKPHDSNGVPQVSYYQNGVGTSIGVLANLVAGATGYGLIENLAEAYSFLVDNYSSGDEIFLHGFSRGAYTTRAVADFINYAGILKKSQMGFLIPILTAYSRRTPTSPARCRHAAEVLHKYTGHWPSYDATETEKEMVRKHSPYRLSGEDELKQHWVVPQDQPRAQPPPIKVVGVFDTVGALGIPGTFTLPVVRSRFNFFDDVLPGNVQYAFQALALNENRADFTPTLWKVRSDEKHAHHQVVKQTWFKGSHPDIGGGFYEHGLSDITLAWLVAQLQDHAEGPLLVFDTDLIKRTQDRTRLWAEQPPHPTRLPFMFRKERQVLATAPPEERSEKESVVTEGEETTTDGVTLGMLEPTPETLHYSVTLGPTIRPELSNEFDTLRARNPARLRKLWTQAENPETLLPTERELLWTETQAKLQPLSVAYGALYGIISPKLSTSFQAAIELMGALATIATIVLSYFTYVPARLLALLFTLSLSTENLMGVPPPNARQEVQRALWQAQMAWESIWSPDGRAVEVSAEPILLGQM</sequence>
<protein>
    <recommendedName>
        <fullName evidence="3">T6SS Phospholipase effector Tle1-like catalytic domain-containing protein</fullName>
    </recommendedName>
</protein>
<comment type="caution">
    <text evidence="4">The sequence shown here is derived from an EMBL/GenBank/DDBJ whole genome shotgun (WGS) entry which is preliminary data.</text>
</comment>
<dbReference type="Pfam" id="PF09994">
    <property type="entry name" value="T6SS_Tle1-like_cat"/>
    <property type="match status" value="1"/>
</dbReference>
<proteinExistence type="predicted"/>
<dbReference type="EMBL" id="JAPDMQ010000071">
    <property type="protein sequence ID" value="KAK0536772.1"/>
    <property type="molecule type" value="Genomic_DNA"/>
</dbReference>
<gene>
    <name evidence="4" type="ORF">OC842_001871</name>
</gene>
<evidence type="ECO:0000259" key="3">
    <source>
        <dbReference type="Pfam" id="PF09994"/>
    </source>
</evidence>
<reference evidence="4" key="1">
    <citation type="journal article" date="2023" name="PhytoFront">
        <title>Draft Genome Resources of Seven Strains of Tilletia horrida, Causal Agent of Kernel Smut of Rice.</title>
        <authorList>
            <person name="Khanal S."/>
            <person name="Antony Babu S."/>
            <person name="Zhou X.G."/>
        </authorList>
    </citation>
    <scope>NUCLEOTIDE SEQUENCE</scope>
    <source>
        <strain evidence="4">TX3</strain>
    </source>
</reference>
<evidence type="ECO:0000313" key="5">
    <source>
        <dbReference type="Proteomes" id="UP001176521"/>
    </source>
</evidence>
<keyword evidence="2" id="KW-0472">Membrane</keyword>
<dbReference type="SUPFAM" id="SSF53474">
    <property type="entry name" value="alpha/beta-Hydrolases"/>
    <property type="match status" value="1"/>
</dbReference>
<feature type="domain" description="T6SS Phospholipase effector Tle1-like catalytic" evidence="3">
    <location>
        <begin position="8"/>
        <end position="321"/>
    </location>
</feature>
<keyword evidence="5" id="KW-1185">Reference proteome</keyword>
<feature type="transmembrane region" description="Helical" evidence="2">
    <location>
        <begin position="489"/>
        <end position="510"/>
    </location>
</feature>
<evidence type="ECO:0000256" key="2">
    <source>
        <dbReference type="SAM" id="Phobius"/>
    </source>
</evidence>
<dbReference type="PANTHER" id="PTHR33840">
    <property type="match status" value="1"/>
</dbReference>
<dbReference type="InterPro" id="IPR018712">
    <property type="entry name" value="Tle1-like_cat"/>
</dbReference>
<organism evidence="4 5">
    <name type="scientific">Tilletia horrida</name>
    <dbReference type="NCBI Taxonomy" id="155126"/>
    <lineage>
        <taxon>Eukaryota</taxon>
        <taxon>Fungi</taxon>
        <taxon>Dikarya</taxon>
        <taxon>Basidiomycota</taxon>
        <taxon>Ustilaginomycotina</taxon>
        <taxon>Exobasidiomycetes</taxon>
        <taxon>Tilletiales</taxon>
        <taxon>Tilletiaceae</taxon>
        <taxon>Tilletia</taxon>
    </lineage>
</organism>
<evidence type="ECO:0000256" key="1">
    <source>
        <dbReference type="SAM" id="MobiDB-lite"/>
    </source>
</evidence>
<feature type="region of interest" description="Disordered" evidence="1">
    <location>
        <begin position="370"/>
        <end position="400"/>
    </location>
</feature>
<dbReference type="InterPro" id="IPR029058">
    <property type="entry name" value="AB_hydrolase_fold"/>
</dbReference>
<dbReference type="Proteomes" id="UP001176521">
    <property type="component" value="Unassembled WGS sequence"/>
</dbReference>
<evidence type="ECO:0000313" key="4">
    <source>
        <dbReference type="EMBL" id="KAK0536772.1"/>
    </source>
</evidence>
<feature type="compositionally biased region" description="Basic and acidic residues" evidence="1">
    <location>
        <begin position="374"/>
        <end position="383"/>
    </location>
</feature>
<dbReference type="AlphaFoldDB" id="A0AAN6JMZ4"/>
<keyword evidence="2" id="KW-0812">Transmembrane</keyword>
<keyword evidence="2" id="KW-1133">Transmembrane helix</keyword>
<dbReference type="PANTHER" id="PTHR33840:SF1">
    <property type="entry name" value="TLE1 PHOSPHOLIPASE DOMAIN-CONTAINING PROTEIN"/>
    <property type="match status" value="1"/>
</dbReference>